<dbReference type="AlphaFoldDB" id="A0A9P1M7D8"/>
<protein>
    <recommendedName>
        <fullName evidence="3">Zn(2)-C6 fungal-type domain-containing protein</fullName>
    </recommendedName>
</protein>
<feature type="region of interest" description="Disordered" evidence="2">
    <location>
        <begin position="1"/>
        <end position="43"/>
    </location>
</feature>
<dbReference type="InterPro" id="IPR036864">
    <property type="entry name" value="Zn2-C6_fun-type_DNA-bd_sf"/>
</dbReference>
<evidence type="ECO:0000256" key="1">
    <source>
        <dbReference type="ARBA" id="ARBA00023242"/>
    </source>
</evidence>
<dbReference type="Pfam" id="PF00172">
    <property type="entry name" value="Zn_clus"/>
    <property type="match status" value="1"/>
</dbReference>
<organism evidence="4 5">
    <name type="scientific">Parascedosporium putredinis</name>
    <dbReference type="NCBI Taxonomy" id="1442378"/>
    <lineage>
        <taxon>Eukaryota</taxon>
        <taxon>Fungi</taxon>
        <taxon>Dikarya</taxon>
        <taxon>Ascomycota</taxon>
        <taxon>Pezizomycotina</taxon>
        <taxon>Sordariomycetes</taxon>
        <taxon>Hypocreomycetidae</taxon>
        <taxon>Microascales</taxon>
        <taxon>Microascaceae</taxon>
        <taxon>Parascedosporium</taxon>
    </lineage>
</organism>
<dbReference type="OrthoDB" id="5391043at2759"/>
<name>A0A9P1M7D8_9PEZI</name>
<reference evidence="4" key="1">
    <citation type="submission" date="2022-11" db="EMBL/GenBank/DDBJ databases">
        <authorList>
            <person name="Scott C."/>
            <person name="Bruce N."/>
        </authorList>
    </citation>
    <scope>NUCLEOTIDE SEQUENCE</scope>
</reference>
<dbReference type="GO" id="GO:0008270">
    <property type="term" value="F:zinc ion binding"/>
    <property type="evidence" value="ECO:0007669"/>
    <property type="project" value="InterPro"/>
</dbReference>
<dbReference type="PANTHER" id="PTHR37534">
    <property type="entry name" value="TRANSCRIPTIONAL ACTIVATOR PROTEIN UGA3"/>
    <property type="match status" value="1"/>
</dbReference>
<comment type="caution">
    <text evidence="4">The sequence shown here is derived from an EMBL/GenBank/DDBJ whole genome shotgun (WGS) entry which is preliminary data.</text>
</comment>
<dbReference type="PANTHER" id="PTHR37534:SF23">
    <property type="entry name" value="ZN(II)2CYS6 TRANSCRIPTION FACTOR (EUROFUNG)"/>
    <property type="match status" value="1"/>
</dbReference>
<keyword evidence="1" id="KW-0539">Nucleus</keyword>
<evidence type="ECO:0000313" key="4">
    <source>
        <dbReference type="EMBL" id="CAI4210534.1"/>
    </source>
</evidence>
<feature type="region of interest" description="Disordered" evidence="2">
    <location>
        <begin position="516"/>
        <end position="538"/>
    </location>
</feature>
<dbReference type="SUPFAM" id="SSF57701">
    <property type="entry name" value="Zn2/Cys6 DNA-binding domain"/>
    <property type="match status" value="1"/>
</dbReference>
<dbReference type="EMBL" id="CALLCH030000001">
    <property type="protein sequence ID" value="CAI4210534.1"/>
    <property type="molecule type" value="Genomic_DNA"/>
</dbReference>
<keyword evidence="5" id="KW-1185">Reference proteome</keyword>
<dbReference type="CDD" id="cd00067">
    <property type="entry name" value="GAL4"/>
    <property type="match status" value="1"/>
</dbReference>
<feature type="domain" description="Zn(2)-C6 fungal-type" evidence="3">
    <location>
        <begin position="40"/>
        <end position="80"/>
    </location>
</feature>
<dbReference type="GO" id="GO:0000976">
    <property type="term" value="F:transcription cis-regulatory region binding"/>
    <property type="evidence" value="ECO:0007669"/>
    <property type="project" value="TreeGrafter"/>
</dbReference>
<evidence type="ECO:0000313" key="5">
    <source>
        <dbReference type="Proteomes" id="UP000838763"/>
    </source>
</evidence>
<dbReference type="InterPro" id="IPR001138">
    <property type="entry name" value="Zn2Cys6_DnaBD"/>
</dbReference>
<sequence>MEAPETMSEASSTHDSRRPSSAGEGDENDDQNRKKATTRKRTKTGCITCRKRRIKCDEGRPTCALYAKCHAPHTLGALVSSQPPHGGGFRWDNGRPQNAAEPLTPGSLPFAPSTRGSGQTVIDAHDGILRQPYDPDILVEDGMVDHEMADSDGEVDERAAGFEMENMDPGESMRKRSTFGALIDGRLVPHNEIHETRMRTFSAYARGTTLATYVPASGHVLPTDPQTMAVFRLPEQLVPQVNQNIWTLHIAKMLNKPFAADTFPMLSLNHPALLQAMLALGALQIANLQRNPHSCNEALSPCSPEDCQVRAQLYAQSPPRDVGGHSATGVFRSMVIRPHEMRKRRQQFEEENIQDPFNPWLDYSSVDTTAPGLDEIDVGLLSTITGRRLSEDDYGYGVDLDTLPRMSLPTDRDIEYYEHLRDLFWWNCKMDVYQSILGATRLFMRLDEWLPCPPRAPVGRLDAIYGTFDYLLLLMGRLSEFVSDDLPRKRMANKVPGPPGAPSPPMFPGMFPSRGKVSAPSGFSSSRDASPQSDGFEDGDIHAATEAALAKWESLRQAFEVFRARLGPEFQPLADEYSDRRDSPFGPAIQYRTFSVAGIWMNFNMGLICLYRAHPSMPPAAMMAAGRAARDTAPMAREIGRIAAGLSDDTLTITEISTLYQDSVQRHWLIQRLHDISRLTGWGSARQIAEGCEASWVRAAHMGRGPPYVRSADLMAGGPLTVWSNPRRIDKRIQELEEGGEVVLAKADRAHLALGLLGVDGDLDRLKLSDD</sequence>
<accession>A0A9P1M7D8</accession>
<dbReference type="Gene3D" id="4.10.240.10">
    <property type="entry name" value="Zn(2)-C6 fungal-type DNA-binding domain"/>
    <property type="match status" value="1"/>
</dbReference>
<dbReference type="GO" id="GO:0000981">
    <property type="term" value="F:DNA-binding transcription factor activity, RNA polymerase II-specific"/>
    <property type="evidence" value="ECO:0007669"/>
    <property type="project" value="InterPro"/>
</dbReference>
<evidence type="ECO:0000256" key="2">
    <source>
        <dbReference type="SAM" id="MobiDB-lite"/>
    </source>
</evidence>
<proteinExistence type="predicted"/>
<feature type="compositionally biased region" description="Polar residues" evidence="2">
    <location>
        <begin position="521"/>
        <end position="533"/>
    </location>
</feature>
<dbReference type="GO" id="GO:0045944">
    <property type="term" value="P:positive regulation of transcription by RNA polymerase II"/>
    <property type="evidence" value="ECO:0007669"/>
    <property type="project" value="TreeGrafter"/>
</dbReference>
<dbReference type="Proteomes" id="UP000838763">
    <property type="component" value="Unassembled WGS sequence"/>
</dbReference>
<gene>
    <name evidence="4" type="ORF">PPNO1_LOCUS336</name>
</gene>
<dbReference type="GO" id="GO:0005634">
    <property type="term" value="C:nucleus"/>
    <property type="evidence" value="ECO:0007669"/>
    <property type="project" value="TreeGrafter"/>
</dbReference>
<dbReference type="SMART" id="SM00066">
    <property type="entry name" value="GAL4"/>
    <property type="match status" value="1"/>
</dbReference>
<feature type="compositionally biased region" description="Basic residues" evidence="2">
    <location>
        <begin position="34"/>
        <end position="43"/>
    </location>
</feature>
<evidence type="ECO:0000259" key="3">
    <source>
        <dbReference type="SMART" id="SM00066"/>
    </source>
</evidence>